<evidence type="ECO:0000256" key="1">
    <source>
        <dbReference type="SAM" id="MobiDB-lite"/>
    </source>
</evidence>
<evidence type="ECO:0008006" key="5">
    <source>
        <dbReference type="Google" id="ProtNLM"/>
    </source>
</evidence>
<name>A0A840S5D3_9BURK</name>
<comment type="caution">
    <text evidence="3">The sequence shown here is derived from an EMBL/GenBank/DDBJ whole genome shotgun (WGS) entry which is preliminary data.</text>
</comment>
<evidence type="ECO:0000313" key="3">
    <source>
        <dbReference type="EMBL" id="MBB5204782.1"/>
    </source>
</evidence>
<evidence type="ECO:0000256" key="2">
    <source>
        <dbReference type="SAM" id="SignalP"/>
    </source>
</evidence>
<organism evidence="3 4">
    <name type="scientific">Inhella inkyongensis</name>
    <dbReference type="NCBI Taxonomy" id="392593"/>
    <lineage>
        <taxon>Bacteria</taxon>
        <taxon>Pseudomonadati</taxon>
        <taxon>Pseudomonadota</taxon>
        <taxon>Betaproteobacteria</taxon>
        <taxon>Burkholderiales</taxon>
        <taxon>Sphaerotilaceae</taxon>
        <taxon>Inhella</taxon>
    </lineage>
</organism>
<evidence type="ECO:0000313" key="4">
    <source>
        <dbReference type="Proteomes" id="UP000554837"/>
    </source>
</evidence>
<keyword evidence="4" id="KW-1185">Reference proteome</keyword>
<protein>
    <recommendedName>
        <fullName evidence="5">TonB C-terminal domain-containing protein</fullName>
    </recommendedName>
</protein>
<gene>
    <name evidence="3" type="ORF">HNQ51_002096</name>
</gene>
<proteinExistence type="predicted"/>
<dbReference type="RefSeq" id="WP_138855572.1">
    <property type="nucleotide sequence ID" value="NZ_CP040709.1"/>
</dbReference>
<dbReference type="OrthoDB" id="1628901at2"/>
<keyword evidence="2" id="KW-0732">Signal</keyword>
<dbReference type="Gene3D" id="3.30.2420.10">
    <property type="entry name" value="TonB"/>
    <property type="match status" value="1"/>
</dbReference>
<feature type="signal peptide" evidence="2">
    <location>
        <begin position="1"/>
        <end position="21"/>
    </location>
</feature>
<dbReference type="AlphaFoldDB" id="A0A840S5D3"/>
<accession>A0A840S5D3</accession>
<dbReference type="Proteomes" id="UP000554837">
    <property type="component" value="Unassembled WGS sequence"/>
</dbReference>
<feature type="chain" id="PRO_5032272855" description="TonB C-terminal domain-containing protein" evidence="2">
    <location>
        <begin position="22"/>
        <end position="205"/>
    </location>
</feature>
<feature type="region of interest" description="Disordered" evidence="1">
    <location>
        <begin position="54"/>
        <end position="76"/>
    </location>
</feature>
<reference evidence="3 4" key="1">
    <citation type="submission" date="2020-08" db="EMBL/GenBank/DDBJ databases">
        <title>Genomic Encyclopedia of Type Strains, Phase IV (KMG-IV): sequencing the most valuable type-strain genomes for metagenomic binning, comparative biology and taxonomic classification.</title>
        <authorList>
            <person name="Goeker M."/>
        </authorList>
    </citation>
    <scope>NUCLEOTIDE SEQUENCE [LARGE SCALE GENOMIC DNA]</scope>
    <source>
        <strain evidence="3 4">DSM 23958</strain>
    </source>
</reference>
<dbReference type="EMBL" id="JACHHO010000002">
    <property type="protein sequence ID" value="MBB5204782.1"/>
    <property type="molecule type" value="Genomic_DNA"/>
</dbReference>
<sequence>MWTVLRCAALLTFLGLSTAHAQSEAPSPLSDAERVRRDASKVFSFIKQQAAKRVEPTRVAEPRTASAPAEAPVQRKTLKAGVSQQLRLAADEAEGLEAPAAAAELSGGLATAPQALAIEAEAAEPRLIEFVQPELSPALQASLGGRAPRVVLTLLIQPSGKVELARAEGGVPRRIAQVAERAAQQWRFEPGSGQREVQVEVLFQL</sequence>